<sequence length="949" mass="104718">MPERYRQLKQDLQKYISCDRLIDDPLRTLAYGTDASFYRLIPKLVVKVNNEAEMIAILSACHRHHTPVTFRAAGTSLSGQAISDSVLLVLSGDYWRNHHINEDASIILLQPGVVGAWANDYLAPYQRKIGPDPASINAAKIGGIAANNASGMCCGTAQNSYNTLASMRVVLADGSVLDTSDEASIQAFRKSHVKLLEGLFALAKETREDSVLSDRIRHKYRLKNTTGYSLNALIDFEDPIDILQHLMIGSEGTLGFISEIGYRTVADHPCKSTALILFPTVEIACKAVAILKQTEVTAVELMDRAALRSVQDKPNMPAYLHDLDDEVAALLVDVRAADEAALHQSVESIQEVLKGIDLVRDAEFTFDKAAYQALWNIRKGLFPAVGAVRTTGTTVIIEDIAFPVPELAAAVRGLHLLFEKYHYHEALIFGHALEGNLHFVFTQDFSTEAEVIRYKGLMDEVCDLVVGEYGGSLKAEHGTGRNMAPFVEMEWGSDAYQLMWRLKWLFDPEDLLNPGVILNEDEEIHLKNLKPLPPADALIDKCIECGFCEPICPSRNLTLTPRQRIVSWREISQLKQSGADPERLARFEEAFDYQGLETCAVDGLCAIECPVGIDTGKLTKKIRHVRNGAGAEKIGNWVDGNFSKVTSMTRVGLKLASLSQNLLGNRVMEKSSNLLRRLSGDRIPSWNSAMPKAANKLNIVASSLSKHNGTVVYFPSCVSRTMGPAKDDPYQEDLHQVMLSLMRKAGFEVIIPERLDSLCCGMALESKGLPDQANKSLERLEQCLWEASQQGRYPVVCDTSPCTFRMIEQISKPIEICEPVGFINKFLLPHLVPVSRKNTLALHITCTSRKMGLANQMLNLAEQCAEQVILSEDKGCCGFAGDKGFSRPELNASALSRLKESLPSDCEMGVSNSRTCEIGLSLHSGISYQSIVYLVDSCFDSVKSAEQSN</sequence>
<evidence type="ECO:0000313" key="13">
    <source>
        <dbReference type="EMBL" id="TVO71631.1"/>
    </source>
</evidence>
<evidence type="ECO:0000256" key="1">
    <source>
        <dbReference type="ARBA" id="ARBA00001974"/>
    </source>
</evidence>
<reference evidence="13 14" key="1">
    <citation type="submission" date="2019-07" db="EMBL/GenBank/DDBJ databases">
        <title>The pathways for chlorine oxyanion respiration interact through the shared metabolite chlorate.</title>
        <authorList>
            <person name="Barnum T.P."/>
            <person name="Cheng Y."/>
            <person name="Hill K.A."/>
            <person name="Lucas L.N."/>
            <person name="Carlson H.K."/>
            <person name="Coates J.D."/>
        </authorList>
    </citation>
    <scope>NUCLEOTIDE SEQUENCE [LARGE SCALE GENOMIC DNA]</scope>
    <source>
        <strain evidence="13 14">BK-1</strain>
    </source>
</reference>
<dbReference type="AlphaFoldDB" id="A0A558DWW6"/>
<accession>A0A558DWW6</accession>
<dbReference type="SUPFAM" id="SSF55103">
    <property type="entry name" value="FAD-linked oxidases, C-terminal domain"/>
    <property type="match status" value="1"/>
</dbReference>
<proteinExistence type="inferred from homology"/>
<evidence type="ECO:0000256" key="2">
    <source>
        <dbReference type="ARBA" id="ARBA00008000"/>
    </source>
</evidence>
<keyword evidence="4" id="KW-0479">Metal-binding</keyword>
<evidence type="ECO:0000259" key="11">
    <source>
        <dbReference type="PROSITE" id="PS51379"/>
    </source>
</evidence>
<comment type="caution">
    <text evidence="13">The sequence shown here is derived from an EMBL/GenBank/DDBJ whole genome shotgun (WGS) entry which is preliminary data.</text>
</comment>
<dbReference type="Gene3D" id="3.30.465.10">
    <property type="match status" value="1"/>
</dbReference>
<organism evidence="13 14">
    <name type="scientific">Sedimenticola selenatireducens</name>
    <dbReference type="NCBI Taxonomy" id="191960"/>
    <lineage>
        <taxon>Bacteria</taxon>
        <taxon>Pseudomonadati</taxon>
        <taxon>Pseudomonadota</taxon>
        <taxon>Gammaproteobacteria</taxon>
        <taxon>Chromatiales</taxon>
        <taxon>Sedimenticolaceae</taxon>
        <taxon>Sedimenticola</taxon>
    </lineage>
</organism>
<dbReference type="GO" id="GO:1903457">
    <property type="term" value="P:lactate catabolic process"/>
    <property type="evidence" value="ECO:0007669"/>
    <property type="project" value="TreeGrafter"/>
</dbReference>
<dbReference type="PANTHER" id="PTHR11748">
    <property type="entry name" value="D-LACTATE DEHYDROGENASE"/>
    <property type="match status" value="1"/>
</dbReference>
<comment type="cofactor">
    <cofactor evidence="1">
        <name>FAD</name>
        <dbReference type="ChEBI" id="CHEBI:57692"/>
    </cofactor>
</comment>
<evidence type="ECO:0000256" key="6">
    <source>
        <dbReference type="ARBA" id="ARBA00022946"/>
    </source>
</evidence>
<dbReference type="InterPro" id="IPR009051">
    <property type="entry name" value="Helical_ferredxn"/>
</dbReference>
<gene>
    <name evidence="13" type="ORF">FHP88_13950</name>
</gene>
<dbReference type="SUPFAM" id="SSF56176">
    <property type="entry name" value="FAD-binding/transporter-associated domain-like"/>
    <property type="match status" value="1"/>
</dbReference>
<dbReference type="InterPro" id="IPR016171">
    <property type="entry name" value="Vanillyl_alc_oxidase_C-sub2"/>
</dbReference>
<keyword evidence="14" id="KW-1185">Reference proteome</keyword>
<dbReference type="EC" id="1.1.2.4" evidence="10"/>
<dbReference type="Gene3D" id="3.30.70.2740">
    <property type="match status" value="1"/>
</dbReference>
<dbReference type="Proteomes" id="UP000316649">
    <property type="component" value="Unassembled WGS sequence"/>
</dbReference>
<evidence type="ECO:0000256" key="5">
    <source>
        <dbReference type="ARBA" id="ARBA00022827"/>
    </source>
</evidence>
<name>A0A558DWW6_9GAMM</name>
<dbReference type="GO" id="GO:0046872">
    <property type="term" value="F:metal ion binding"/>
    <property type="evidence" value="ECO:0007669"/>
    <property type="project" value="UniProtKB-KW"/>
</dbReference>
<dbReference type="Pfam" id="PF01565">
    <property type="entry name" value="FAD_binding_4"/>
    <property type="match status" value="1"/>
</dbReference>
<dbReference type="GO" id="GO:0051536">
    <property type="term" value="F:iron-sulfur cluster binding"/>
    <property type="evidence" value="ECO:0007669"/>
    <property type="project" value="UniProtKB-KW"/>
</dbReference>
<evidence type="ECO:0000256" key="9">
    <source>
        <dbReference type="ARBA" id="ARBA00023014"/>
    </source>
</evidence>
<keyword evidence="7" id="KW-0560">Oxidoreductase</keyword>
<dbReference type="InterPro" id="IPR017900">
    <property type="entry name" value="4Fe4S_Fe_S_CS"/>
</dbReference>
<dbReference type="OrthoDB" id="9811557at2"/>
<dbReference type="PROSITE" id="PS51387">
    <property type="entry name" value="FAD_PCMH"/>
    <property type="match status" value="1"/>
</dbReference>
<dbReference type="InterPro" id="IPR016169">
    <property type="entry name" value="FAD-bd_PCMH_sub2"/>
</dbReference>
<dbReference type="InterPro" id="IPR016167">
    <property type="entry name" value="FAD-bd_PCMH_sub1"/>
</dbReference>
<keyword evidence="5" id="KW-0274">FAD</keyword>
<dbReference type="Gene3D" id="1.10.45.10">
    <property type="entry name" value="Vanillyl-alcohol Oxidase, Chain A, domain 4"/>
    <property type="match status" value="1"/>
</dbReference>
<dbReference type="InterPro" id="IPR036318">
    <property type="entry name" value="FAD-bd_PCMH-like_sf"/>
</dbReference>
<dbReference type="SUPFAM" id="SSF46548">
    <property type="entry name" value="alpha-helical ferredoxin"/>
    <property type="match status" value="1"/>
</dbReference>
<dbReference type="Pfam" id="PF02754">
    <property type="entry name" value="CCG"/>
    <property type="match status" value="2"/>
</dbReference>
<dbReference type="GO" id="GO:0008720">
    <property type="term" value="F:D-lactate dehydrogenase (NAD+) activity"/>
    <property type="evidence" value="ECO:0007669"/>
    <property type="project" value="TreeGrafter"/>
</dbReference>
<dbReference type="Gene3D" id="1.10.1060.10">
    <property type="entry name" value="Alpha-helical ferredoxin"/>
    <property type="match status" value="1"/>
</dbReference>
<keyword evidence="6" id="KW-0809">Transit peptide</keyword>
<dbReference type="Pfam" id="PF13183">
    <property type="entry name" value="Fer4_8"/>
    <property type="match status" value="1"/>
</dbReference>
<keyword evidence="8" id="KW-0408">Iron</keyword>
<dbReference type="Gene3D" id="3.30.43.10">
    <property type="entry name" value="Uridine Diphospho-n-acetylenolpyruvylglucosamine Reductase, domain 2"/>
    <property type="match status" value="1"/>
</dbReference>
<evidence type="ECO:0000256" key="10">
    <source>
        <dbReference type="ARBA" id="ARBA00038897"/>
    </source>
</evidence>
<feature type="domain" description="FAD-binding PCMH-type" evidence="12">
    <location>
        <begin position="38"/>
        <end position="267"/>
    </location>
</feature>
<dbReference type="GO" id="GO:0004458">
    <property type="term" value="F:D-lactate dehydrogenase (cytochrome) activity"/>
    <property type="evidence" value="ECO:0007669"/>
    <property type="project" value="UniProtKB-EC"/>
</dbReference>
<dbReference type="Pfam" id="PF02913">
    <property type="entry name" value="FAD-oxidase_C"/>
    <property type="match status" value="1"/>
</dbReference>
<dbReference type="EMBL" id="VMNH01000020">
    <property type="protein sequence ID" value="TVO71631.1"/>
    <property type="molecule type" value="Genomic_DNA"/>
</dbReference>
<dbReference type="PROSITE" id="PS00198">
    <property type="entry name" value="4FE4S_FER_1"/>
    <property type="match status" value="1"/>
</dbReference>
<dbReference type="RefSeq" id="WP_144359704.1">
    <property type="nucleotide sequence ID" value="NZ_VMNH01000020.1"/>
</dbReference>
<dbReference type="InterPro" id="IPR017896">
    <property type="entry name" value="4Fe4S_Fe-S-bd"/>
</dbReference>
<evidence type="ECO:0000256" key="4">
    <source>
        <dbReference type="ARBA" id="ARBA00022723"/>
    </source>
</evidence>
<dbReference type="InterPro" id="IPR006094">
    <property type="entry name" value="Oxid_FAD_bind_N"/>
</dbReference>
<keyword evidence="3" id="KW-0285">Flavoprotein</keyword>
<evidence type="ECO:0000256" key="8">
    <source>
        <dbReference type="ARBA" id="ARBA00023004"/>
    </source>
</evidence>
<feature type="domain" description="4Fe-4S ferredoxin-type" evidence="11">
    <location>
        <begin position="531"/>
        <end position="562"/>
    </location>
</feature>
<evidence type="ECO:0000259" key="12">
    <source>
        <dbReference type="PROSITE" id="PS51387"/>
    </source>
</evidence>
<dbReference type="InterPro" id="IPR004113">
    <property type="entry name" value="FAD-bd_oxidored_4_C"/>
</dbReference>
<comment type="similarity">
    <text evidence="2">Belongs to the FAD-binding oxidoreductase/transferase type 4 family.</text>
</comment>
<keyword evidence="9" id="KW-0411">Iron-sulfur</keyword>
<evidence type="ECO:0000256" key="7">
    <source>
        <dbReference type="ARBA" id="ARBA00023002"/>
    </source>
</evidence>
<dbReference type="PANTHER" id="PTHR11748:SF111">
    <property type="entry name" value="D-LACTATE DEHYDROGENASE, MITOCHONDRIAL-RELATED"/>
    <property type="match status" value="1"/>
</dbReference>
<evidence type="ECO:0000256" key="3">
    <source>
        <dbReference type="ARBA" id="ARBA00022630"/>
    </source>
</evidence>
<evidence type="ECO:0000313" key="14">
    <source>
        <dbReference type="Proteomes" id="UP000316649"/>
    </source>
</evidence>
<dbReference type="InterPro" id="IPR016164">
    <property type="entry name" value="FAD-linked_Oxase-like_C"/>
</dbReference>
<dbReference type="PROSITE" id="PS51379">
    <property type="entry name" value="4FE4S_FER_2"/>
    <property type="match status" value="1"/>
</dbReference>
<dbReference type="InterPro" id="IPR016166">
    <property type="entry name" value="FAD-bd_PCMH"/>
</dbReference>
<protein>
    <recommendedName>
        <fullName evidence="10">D-lactate dehydrogenase (cytochrome)</fullName>
        <ecNumber evidence="10">1.1.2.4</ecNumber>
    </recommendedName>
</protein>
<dbReference type="InterPro" id="IPR004017">
    <property type="entry name" value="Cys_rich_dom"/>
</dbReference>
<dbReference type="GO" id="GO:0071949">
    <property type="term" value="F:FAD binding"/>
    <property type="evidence" value="ECO:0007669"/>
    <property type="project" value="InterPro"/>
</dbReference>
<dbReference type="Gene3D" id="3.30.70.2190">
    <property type="match status" value="1"/>
</dbReference>